<protein>
    <submittedName>
        <fullName evidence="2">Helix-turn-helix transcriptional regulator</fullName>
    </submittedName>
</protein>
<feature type="domain" description="HTH cro/C1-type" evidence="1">
    <location>
        <begin position="8"/>
        <end position="61"/>
    </location>
</feature>
<proteinExistence type="predicted"/>
<gene>
    <name evidence="2" type="ORF">ABE541_14810</name>
</gene>
<evidence type="ECO:0000259" key="1">
    <source>
        <dbReference type="PROSITE" id="PS50943"/>
    </source>
</evidence>
<reference evidence="2 3" key="1">
    <citation type="submission" date="2024-04" db="EMBL/GenBank/DDBJ databases">
        <title>WGS of bacteria from Torrens River.</title>
        <authorList>
            <person name="Wyrsch E.R."/>
            <person name="Drigo B."/>
        </authorList>
    </citation>
    <scope>NUCLEOTIDE SEQUENCE [LARGE SCALE GENOMIC DNA]</scope>
    <source>
        <strain evidence="2 3">TWI391</strain>
    </source>
</reference>
<dbReference type="InterPro" id="IPR001387">
    <property type="entry name" value="Cro/C1-type_HTH"/>
</dbReference>
<evidence type="ECO:0000313" key="2">
    <source>
        <dbReference type="EMBL" id="MEN5378532.1"/>
    </source>
</evidence>
<dbReference type="CDD" id="cd00093">
    <property type="entry name" value="HTH_XRE"/>
    <property type="match status" value="1"/>
</dbReference>
<dbReference type="SUPFAM" id="SSF47413">
    <property type="entry name" value="lambda repressor-like DNA-binding domains"/>
    <property type="match status" value="1"/>
</dbReference>
<dbReference type="InterPro" id="IPR010982">
    <property type="entry name" value="Lambda_DNA-bd_dom_sf"/>
</dbReference>
<evidence type="ECO:0000313" key="3">
    <source>
        <dbReference type="Proteomes" id="UP001409291"/>
    </source>
</evidence>
<accession>A0ABV0BYX2</accession>
<dbReference type="Proteomes" id="UP001409291">
    <property type="component" value="Unassembled WGS sequence"/>
</dbReference>
<organism evidence="2 3">
    <name type="scientific">Sphingobacterium kitahiroshimense</name>
    <dbReference type="NCBI Taxonomy" id="470446"/>
    <lineage>
        <taxon>Bacteria</taxon>
        <taxon>Pseudomonadati</taxon>
        <taxon>Bacteroidota</taxon>
        <taxon>Sphingobacteriia</taxon>
        <taxon>Sphingobacteriales</taxon>
        <taxon>Sphingobacteriaceae</taxon>
        <taxon>Sphingobacterium</taxon>
    </lineage>
</organism>
<keyword evidence="3" id="KW-1185">Reference proteome</keyword>
<comment type="caution">
    <text evidence="2">The sequence shown here is derived from an EMBL/GenBank/DDBJ whole genome shotgun (WGS) entry which is preliminary data.</text>
</comment>
<dbReference type="EMBL" id="JBDJNQ010000007">
    <property type="protein sequence ID" value="MEN5378532.1"/>
    <property type="molecule type" value="Genomic_DNA"/>
</dbReference>
<name>A0ABV0BYX2_9SPHI</name>
<dbReference type="RefSeq" id="WP_346581596.1">
    <property type="nucleotide sequence ID" value="NZ_JBDJLH010000002.1"/>
</dbReference>
<dbReference type="PROSITE" id="PS50943">
    <property type="entry name" value="HTH_CROC1"/>
    <property type="match status" value="1"/>
</dbReference>
<sequence>MQTTTLYKELRLKEEISVDKVATELNISVEDYVAIENGQLKINYKQAGILGDLYNIDPTLLVQTSGSINYNLGTYSRTIYADKYFEGEEKER</sequence>
<dbReference type="Gene3D" id="1.10.260.40">
    <property type="entry name" value="lambda repressor-like DNA-binding domains"/>
    <property type="match status" value="1"/>
</dbReference>